<feature type="transmembrane region" description="Helical" evidence="3">
    <location>
        <begin position="12"/>
        <end position="31"/>
    </location>
</feature>
<dbReference type="PANTHER" id="PTHR11934:SF0">
    <property type="entry name" value="RIBOSE-5-PHOSPHATE ISOMERASE"/>
    <property type="match status" value="1"/>
</dbReference>
<feature type="binding site" evidence="2">
    <location>
        <position position="126"/>
    </location>
    <ligand>
        <name>substrate</name>
    </ligand>
</feature>
<comment type="similarity">
    <text evidence="2">Belongs to the ribose 5-phosphate isomerase family.</text>
</comment>
<comment type="subunit">
    <text evidence="2">Homodimer.</text>
</comment>
<keyword evidence="3" id="KW-0472">Membrane</keyword>
<protein>
    <recommendedName>
        <fullName evidence="2">Ribose-5-phosphate isomerase A</fullName>
        <ecNumber evidence="2">5.3.1.6</ecNumber>
    </recommendedName>
    <alternativeName>
        <fullName evidence="2">Phosphoriboisomerase A</fullName>
        <shortName evidence="2">PRI</shortName>
    </alternativeName>
</protein>
<evidence type="ECO:0000313" key="4">
    <source>
        <dbReference type="EMBL" id="MBX6679919.1"/>
    </source>
</evidence>
<dbReference type="InterPro" id="IPR020672">
    <property type="entry name" value="Ribose5P_isomerase_typA_subgr"/>
</dbReference>
<comment type="catalytic activity">
    <reaction evidence="2">
        <text>aldehydo-D-ribose 5-phosphate = D-ribulose 5-phosphate</text>
        <dbReference type="Rhea" id="RHEA:14657"/>
        <dbReference type="ChEBI" id="CHEBI:58121"/>
        <dbReference type="ChEBI" id="CHEBI:58273"/>
        <dbReference type="EC" id="5.3.1.6"/>
    </reaction>
</comment>
<dbReference type="NCBIfam" id="NF001924">
    <property type="entry name" value="PRK00702.1"/>
    <property type="match status" value="1"/>
</dbReference>
<accession>A0ABS7ITE5</accession>
<comment type="caution">
    <text evidence="4">The sequence shown here is derived from an EMBL/GenBank/DDBJ whole genome shotgun (WGS) entry which is preliminary data.</text>
</comment>
<dbReference type="InterPro" id="IPR004788">
    <property type="entry name" value="Ribose5P_isomerase_type_A"/>
</dbReference>
<dbReference type="Gene3D" id="3.30.70.260">
    <property type="match status" value="1"/>
</dbReference>
<evidence type="ECO:0000313" key="5">
    <source>
        <dbReference type="Proteomes" id="UP000781104"/>
    </source>
</evidence>
<dbReference type="EC" id="5.3.1.6" evidence="2"/>
<dbReference type="HAMAP" id="MF_00170">
    <property type="entry name" value="Rib_5P_isom_A"/>
    <property type="match status" value="1"/>
</dbReference>
<keyword evidence="1 2" id="KW-0413">Isomerase</keyword>
<gene>
    <name evidence="2 4" type="primary">rpiA</name>
    <name evidence="4" type="ORF">JG731_00885</name>
</gene>
<keyword evidence="3" id="KW-1133">Transmembrane helix</keyword>
<dbReference type="EMBL" id="JAEMHH010000009">
    <property type="protein sequence ID" value="MBX6679919.1"/>
    <property type="molecule type" value="Genomic_DNA"/>
</dbReference>
<keyword evidence="5" id="KW-1185">Reference proteome</keyword>
<evidence type="ECO:0000256" key="1">
    <source>
        <dbReference type="ARBA" id="ARBA00023235"/>
    </source>
</evidence>
<evidence type="ECO:0000256" key="3">
    <source>
        <dbReference type="SAM" id="Phobius"/>
    </source>
</evidence>
<reference evidence="4 5" key="1">
    <citation type="journal article" date="2021" name="Sci. Rep.">
        <title>Genetic and phenotypic analysis of the pathogenic potential of two novel Chlamydia gallinacea strains compared to Chlamydia psittaci.</title>
        <authorList>
            <person name="Heijne M."/>
            <person name="Jelocnik M."/>
            <person name="Umanets A."/>
            <person name="Brouwer M.S.M."/>
            <person name="Dinkla A."/>
            <person name="Harders F."/>
            <person name="van Keulen L.J.M."/>
            <person name="Roest H.J."/>
            <person name="Schaafsma F."/>
            <person name="Velkers F.C."/>
            <person name="van der Goot J.A."/>
            <person name="Pannekoek Y."/>
            <person name="Koets A.P."/>
        </authorList>
    </citation>
    <scope>NUCLEOTIDE SEQUENCE [LARGE SCALE GENOMIC DNA]</scope>
    <source>
        <strain evidence="4 5">NL_F725</strain>
    </source>
</reference>
<feature type="active site" description="Proton acceptor" evidence="2">
    <location>
        <position position="108"/>
    </location>
</feature>
<sequence>MVDPYLSIKKRLAYEAAALVMSGMIVGLGSGSTSREFIRAVAKRRHHEGLDIRAIASSKDSYCLATSLGIPMLNDEEFTDVDLVVDGADEVDQQLRMIKGGGGAVFREKILLQAGRRRIILADESKNVDVLGKFGVPLEISPFGKETIIRTLKSEGYFGNLRKEPGGKVFITNNGNYIYDIHTPSSYPHPEEALLQLLQIHGIIEVGFVIENVEVWLGYANGQISKKNTGTR</sequence>
<dbReference type="InterPro" id="IPR037171">
    <property type="entry name" value="NagB/RpiA_transferase-like"/>
</dbReference>
<evidence type="ECO:0000256" key="2">
    <source>
        <dbReference type="HAMAP-Rule" id="MF_00170"/>
    </source>
</evidence>
<dbReference type="RefSeq" id="WP_034735096.1">
    <property type="nucleotide sequence ID" value="NZ_CALUPS010000001.1"/>
</dbReference>
<dbReference type="Proteomes" id="UP000781104">
    <property type="component" value="Unassembled WGS sequence"/>
</dbReference>
<dbReference type="SUPFAM" id="SSF100950">
    <property type="entry name" value="NagB/RpiA/CoA transferase-like"/>
    <property type="match status" value="1"/>
</dbReference>
<dbReference type="GO" id="GO:0004751">
    <property type="term" value="F:ribose-5-phosphate isomerase activity"/>
    <property type="evidence" value="ECO:0007669"/>
    <property type="project" value="UniProtKB-EC"/>
</dbReference>
<dbReference type="PANTHER" id="PTHR11934">
    <property type="entry name" value="RIBOSE-5-PHOSPHATE ISOMERASE"/>
    <property type="match status" value="1"/>
</dbReference>
<feature type="binding site" evidence="2">
    <location>
        <begin position="99"/>
        <end position="102"/>
    </location>
    <ligand>
        <name>substrate</name>
    </ligand>
</feature>
<comment type="pathway">
    <text evidence="2">Carbohydrate degradation; pentose phosphate pathway; D-ribose 5-phosphate from D-ribulose 5-phosphate (non-oxidative stage): step 1/1.</text>
</comment>
<dbReference type="SUPFAM" id="SSF75445">
    <property type="entry name" value="D-ribose-5-phosphate isomerase (RpiA), lid domain"/>
    <property type="match status" value="1"/>
</dbReference>
<dbReference type="CDD" id="cd01398">
    <property type="entry name" value="RPI_A"/>
    <property type="match status" value="1"/>
</dbReference>
<keyword evidence="3" id="KW-0812">Transmembrane</keyword>
<organism evidence="4 5">
    <name type="scientific">Chlamydia gallinacea</name>
    <dbReference type="NCBI Taxonomy" id="1457153"/>
    <lineage>
        <taxon>Bacteria</taxon>
        <taxon>Pseudomonadati</taxon>
        <taxon>Chlamydiota</taxon>
        <taxon>Chlamydiia</taxon>
        <taxon>Chlamydiales</taxon>
        <taxon>Chlamydiaceae</taxon>
        <taxon>Chlamydia/Chlamydophila group</taxon>
        <taxon>Chlamydia</taxon>
    </lineage>
</organism>
<dbReference type="Pfam" id="PF06026">
    <property type="entry name" value="Rib_5-P_isom_A"/>
    <property type="match status" value="1"/>
</dbReference>
<comment type="function">
    <text evidence="2">Catalyzes the reversible conversion of ribose-5-phosphate to ribulose 5-phosphate.</text>
</comment>
<feature type="binding site" evidence="2">
    <location>
        <begin position="86"/>
        <end position="89"/>
    </location>
    <ligand>
        <name>substrate</name>
    </ligand>
</feature>
<name>A0ABS7ITE5_9CHLA</name>
<dbReference type="NCBIfam" id="TIGR00021">
    <property type="entry name" value="rpiA"/>
    <property type="match status" value="1"/>
</dbReference>
<feature type="binding site" evidence="2">
    <location>
        <begin position="30"/>
        <end position="33"/>
    </location>
    <ligand>
        <name>substrate</name>
    </ligand>
</feature>
<proteinExistence type="inferred from homology"/>
<dbReference type="Gene3D" id="3.40.50.1360">
    <property type="match status" value="1"/>
</dbReference>